<comment type="caution">
    <text evidence="5">The sequence shown here is derived from an EMBL/GenBank/DDBJ whole genome shotgun (WGS) entry which is preliminary data.</text>
</comment>
<dbReference type="RefSeq" id="WP_382417734.1">
    <property type="nucleotide sequence ID" value="NZ_AP031500.1"/>
</dbReference>
<keyword evidence="2 5" id="KW-0378">Hydrolase</keyword>
<dbReference type="NCBIfam" id="NF003474">
    <property type="entry name" value="PRK05111.1"/>
    <property type="match status" value="1"/>
</dbReference>
<dbReference type="Proteomes" id="UP001595548">
    <property type="component" value="Unassembled WGS sequence"/>
</dbReference>
<name>A0ABV7HUG5_9GAMM</name>
<dbReference type="NCBIfam" id="TIGR01892">
    <property type="entry name" value="AcOrn-deacetyl"/>
    <property type="match status" value="1"/>
</dbReference>
<keyword evidence="3" id="KW-0170">Cobalt</keyword>
<evidence type="ECO:0000256" key="1">
    <source>
        <dbReference type="ARBA" id="ARBA00022723"/>
    </source>
</evidence>
<dbReference type="Pfam" id="PF07687">
    <property type="entry name" value="M20_dimer"/>
    <property type="match status" value="1"/>
</dbReference>
<evidence type="ECO:0000313" key="6">
    <source>
        <dbReference type="Proteomes" id="UP001595548"/>
    </source>
</evidence>
<keyword evidence="1" id="KW-0479">Metal-binding</keyword>
<dbReference type="EC" id="3.5.1.16" evidence="5"/>
<dbReference type="InterPro" id="IPR002933">
    <property type="entry name" value="Peptidase_M20"/>
</dbReference>
<dbReference type="Gene3D" id="3.30.70.360">
    <property type="match status" value="1"/>
</dbReference>
<dbReference type="Pfam" id="PF01546">
    <property type="entry name" value="Peptidase_M20"/>
    <property type="match status" value="1"/>
</dbReference>
<dbReference type="InterPro" id="IPR036264">
    <property type="entry name" value="Bact_exopeptidase_dim_dom"/>
</dbReference>
<reference evidence="6" key="1">
    <citation type="journal article" date="2019" name="Int. J. Syst. Evol. Microbiol.">
        <title>The Global Catalogue of Microorganisms (GCM) 10K type strain sequencing project: providing services to taxonomists for standard genome sequencing and annotation.</title>
        <authorList>
            <consortium name="The Broad Institute Genomics Platform"/>
            <consortium name="The Broad Institute Genome Sequencing Center for Infectious Disease"/>
            <person name="Wu L."/>
            <person name="Ma J."/>
        </authorList>
    </citation>
    <scope>NUCLEOTIDE SEQUENCE [LARGE SCALE GENOMIC DNA]</scope>
    <source>
        <strain evidence="6">KCTC 52141</strain>
    </source>
</reference>
<dbReference type="PANTHER" id="PTHR43808">
    <property type="entry name" value="ACETYLORNITHINE DEACETYLASE"/>
    <property type="match status" value="1"/>
</dbReference>
<dbReference type="CDD" id="cd03894">
    <property type="entry name" value="M20_ArgE"/>
    <property type="match status" value="1"/>
</dbReference>
<protein>
    <submittedName>
        <fullName evidence="5">Acetylornithine deacetylase</fullName>
        <ecNumber evidence="5">3.5.1.16</ecNumber>
    </submittedName>
</protein>
<sequence length="396" mass="42959">MTFDLKRYSNALSRLVAQRSVSCALPQWDTSNKAVIEQLAEDFTELGFQIEIIPVPEHPGKYNLLATLGRGEGGLVFAGHSDTVPYDAQHWSSDPFTLTEREGKLYGLGATDMKGFFPAVMEAVRDIDAAKLQAPIIVLATADEESSMSGARALLDTGVAPGRYAVVGEPTGMRPINMHKGILMESIRVLGKSGHSSNPALGNSALEAMHEVTTELIRYRQELQSRFHNPGFAVAVPTLNLGCIHGGDGANRICGECELHFDLRSVPGMHNDELRADINRRLAPIAERREIDIVFSTLFEGVDPLLQPRDSDLIRACEALTGASAEAVGFATEAPFYRQLDMQAVVMGPGSIDQAHQPDEFIAIEQLPPAIDVLRSLIHHFCLGSAPTTANHKGQA</sequence>
<dbReference type="InterPro" id="IPR010169">
    <property type="entry name" value="AcOrn-deacetyl"/>
</dbReference>
<dbReference type="PANTHER" id="PTHR43808:SF1">
    <property type="entry name" value="ACETYLORNITHINE DEACETYLASE"/>
    <property type="match status" value="1"/>
</dbReference>
<dbReference type="SUPFAM" id="SSF55031">
    <property type="entry name" value="Bacterial exopeptidase dimerisation domain"/>
    <property type="match status" value="1"/>
</dbReference>
<feature type="domain" description="Peptidase M20 dimerisation" evidence="4">
    <location>
        <begin position="178"/>
        <end position="287"/>
    </location>
</feature>
<dbReference type="InterPro" id="IPR011650">
    <property type="entry name" value="Peptidase_M20_dimer"/>
</dbReference>
<keyword evidence="6" id="KW-1185">Reference proteome</keyword>
<gene>
    <name evidence="5" type="primary">argE</name>
    <name evidence="5" type="ORF">ACFOEB_14815</name>
</gene>
<dbReference type="GO" id="GO:0008777">
    <property type="term" value="F:acetylornithine deacetylase activity"/>
    <property type="evidence" value="ECO:0007669"/>
    <property type="project" value="UniProtKB-EC"/>
</dbReference>
<dbReference type="EMBL" id="JBHRTL010000031">
    <property type="protein sequence ID" value="MFC3156481.1"/>
    <property type="molecule type" value="Genomic_DNA"/>
</dbReference>
<evidence type="ECO:0000256" key="3">
    <source>
        <dbReference type="ARBA" id="ARBA00023285"/>
    </source>
</evidence>
<evidence type="ECO:0000259" key="4">
    <source>
        <dbReference type="Pfam" id="PF07687"/>
    </source>
</evidence>
<dbReference type="SUPFAM" id="SSF53187">
    <property type="entry name" value="Zn-dependent exopeptidases"/>
    <property type="match status" value="1"/>
</dbReference>
<dbReference type="InterPro" id="IPR050072">
    <property type="entry name" value="Peptidase_M20A"/>
</dbReference>
<evidence type="ECO:0000256" key="2">
    <source>
        <dbReference type="ARBA" id="ARBA00022801"/>
    </source>
</evidence>
<accession>A0ABV7HUG5</accession>
<organism evidence="5 6">
    <name type="scientific">Gilvimarinus japonicus</name>
    <dbReference type="NCBI Taxonomy" id="1796469"/>
    <lineage>
        <taxon>Bacteria</taxon>
        <taxon>Pseudomonadati</taxon>
        <taxon>Pseudomonadota</taxon>
        <taxon>Gammaproteobacteria</taxon>
        <taxon>Cellvibrionales</taxon>
        <taxon>Cellvibrionaceae</taxon>
        <taxon>Gilvimarinus</taxon>
    </lineage>
</organism>
<evidence type="ECO:0000313" key="5">
    <source>
        <dbReference type="EMBL" id="MFC3156481.1"/>
    </source>
</evidence>
<proteinExistence type="predicted"/>
<dbReference type="Gene3D" id="3.40.630.10">
    <property type="entry name" value="Zn peptidases"/>
    <property type="match status" value="1"/>
</dbReference>